<proteinExistence type="inferred from homology"/>
<dbReference type="GO" id="GO:0009251">
    <property type="term" value="P:glucan catabolic process"/>
    <property type="evidence" value="ECO:0007669"/>
    <property type="project" value="TreeGrafter"/>
</dbReference>
<dbReference type="Proteomes" id="UP000250043">
    <property type="component" value="Unassembled WGS sequence"/>
</dbReference>
<keyword evidence="8" id="KW-1185">Reference proteome</keyword>
<dbReference type="GO" id="GO:0009986">
    <property type="term" value="C:cell surface"/>
    <property type="evidence" value="ECO:0007669"/>
    <property type="project" value="TreeGrafter"/>
</dbReference>
<dbReference type="InterPro" id="IPR050386">
    <property type="entry name" value="Glycosyl_hydrolase_5"/>
</dbReference>
<dbReference type="InterPro" id="IPR001547">
    <property type="entry name" value="Glyco_hydro_5"/>
</dbReference>
<evidence type="ECO:0000256" key="1">
    <source>
        <dbReference type="ARBA" id="ARBA00005641"/>
    </source>
</evidence>
<dbReference type="Gene3D" id="3.20.20.80">
    <property type="entry name" value="Glycosidases"/>
    <property type="match status" value="1"/>
</dbReference>
<evidence type="ECO:0000256" key="4">
    <source>
        <dbReference type="RuleBase" id="RU361153"/>
    </source>
</evidence>
<sequence length="523" mass="58083">MNRLSKLFGHHLRTENRSPPPGPQASSTFPTEADYFRHRKQRGVNLGSWFVLERWIVDSPFRSAAAPAQSDLDVARGANAKEILENHWDTWITEEDWAWLAGRGVNTVRIPVGFYHICGADASVLPGTDFADFQHVFEGAWSRIIGALVSAHKHGLGVLIDLHAAPGKQNADSHSGTSSPHPAFFSKQANMKHTIHVLSTLLSHLTAFANSHSPPLTNLVGIELLNEPQPGSHGAALEKWYLDAFHALRAIDPCVPLYIGDSWMTDQYADFLSRSATHFAVLDHHLYRCFTSDDTSTSATEHARRLTDPNDWTPQMFARVAQKLESAGCALVVGEWSGALNPGSLHAVQNEYEARRAYVTAQLQLYERYCSGWFFWTYKKGSAGDKGWSFRDAIAAGVFPESIALKVKAAVGDDPSIATRRDAAKEKALNEHATYWKQYPGQYEHWRFGEGFIQGWDDAWTFLSASASHPGAFMQELGFKGPWAKRRAQAHAREKGEGNLWEFEHGFSQGTAAAAADFVSTYC</sequence>
<evidence type="ECO:0000256" key="5">
    <source>
        <dbReference type="SAM" id="MobiDB-lite"/>
    </source>
</evidence>
<gene>
    <name evidence="7" type="ORF">OBBRIDRAFT_810796</name>
</gene>
<feature type="domain" description="Glycoside hydrolase family 5" evidence="6">
    <location>
        <begin position="86"/>
        <end position="380"/>
    </location>
</feature>
<accession>A0A8E2DQU2</accession>
<name>A0A8E2DQU2_9APHY</name>
<keyword evidence="2 4" id="KW-0378">Hydrolase</keyword>
<dbReference type="OrthoDB" id="1887033at2759"/>
<dbReference type="SUPFAM" id="SSF51445">
    <property type="entry name" value="(Trans)glycosidases"/>
    <property type="match status" value="1"/>
</dbReference>
<evidence type="ECO:0000256" key="2">
    <source>
        <dbReference type="ARBA" id="ARBA00022801"/>
    </source>
</evidence>
<dbReference type="Pfam" id="PF00150">
    <property type="entry name" value="Cellulase"/>
    <property type="match status" value="1"/>
</dbReference>
<feature type="region of interest" description="Disordered" evidence="5">
    <location>
        <begin position="10"/>
        <end position="30"/>
    </location>
</feature>
<dbReference type="PANTHER" id="PTHR31297:SF43">
    <property type="entry name" value="GLUCAN 1,3-BETA-GLUCOSIDASE 3"/>
    <property type="match status" value="1"/>
</dbReference>
<comment type="similarity">
    <text evidence="1 4">Belongs to the glycosyl hydrolase 5 (cellulase A) family.</text>
</comment>
<dbReference type="GO" id="GO:0046557">
    <property type="term" value="F:glucan endo-1,6-beta-glucosidase activity"/>
    <property type="evidence" value="ECO:0007669"/>
    <property type="project" value="TreeGrafter"/>
</dbReference>
<evidence type="ECO:0000259" key="6">
    <source>
        <dbReference type="Pfam" id="PF00150"/>
    </source>
</evidence>
<dbReference type="PANTHER" id="PTHR31297">
    <property type="entry name" value="GLUCAN ENDO-1,6-BETA-GLUCOSIDASE B"/>
    <property type="match status" value="1"/>
</dbReference>
<organism evidence="7 8">
    <name type="scientific">Obba rivulosa</name>
    <dbReference type="NCBI Taxonomy" id="1052685"/>
    <lineage>
        <taxon>Eukaryota</taxon>
        <taxon>Fungi</taxon>
        <taxon>Dikarya</taxon>
        <taxon>Basidiomycota</taxon>
        <taxon>Agaricomycotina</taxon>
        <taxon>Agaricomycetes</taxon>
        <taxon>Polyporales</taxon>
        <taxon>Gelatoporiaceae</taxon>
        <taxon>Obba</taxon>
    </lineage>
</organism>
<evidence type="ECO:0000256" key="3">
    <source>
        <dbReference type="ARBA" id="ARBA00023295"/>
    </source>
</evidence>
<protein>
    <submittedName>
        <fullName evidence="7">Glycoside hydrolase</fullName>
    </submittedName>
</protein>
<reference evidence="7 8" key="1">
    <citation type="submission" date="2016-07" db="EMBL/GenBank/DDBJ databases">
        <title>Draft genome of the white-rot fungus Obba rivulosa 3A-2.</title>
        <authorList>
            <consortium name="DOE Joint Genome Institute"/>
            <person name="Miettinen O."/>
            <person name="Riley R."/>
            <person name="Acob R."/>
            <person name="Barry K."/>
            <person name="Cullen D."/>
            <person name="De Vries R."/>
            <person name="Hainaut M."/>
            <person name="Hatakka A."/>
            <person name="Henrissat B."/>
            <person name="Hilden K."/>
            <person name="Kuo R."/>
            <person name="Labutti K."/>
            <person name="Lipzen A."/>
            <person name="Makela M.R."/>
            <person name="Sandor L."/>
            <person name="Spatafora J.W."/>
            <person name="Grigoriev I.V."/>
            <person name="Hibbett D.S."/>
        </authorList>
    </citation>
    <scope>NUCLEOTIDE SEQUENCE [LARGE SCALE GENOMIC DNA]</scope>
    <source>
        <strain evidence="7 8">3A-2</strain>
    </source>
</reference>
<dbReference type="EMBL" id="KV722348">
    <property type="protein sequence ID" value="OCH93989.1"/>
    <property type="molecule type" value="Genomic_DNA"/>
</dbReference>
<dbReference type="AlphaFoldDB" id="A0A8E2DQU2"/>
<dbReference type="GO" id="GO:0005576">
    <property type="term" value="C:extracellular region"/>
    <property type="evidence" value="ECO:0007669"/>
    <property type="project" value="TreeGrafter"/>
</dbReference>
<evidence type="ECO:0000313" key="7">
    <source>
        <dbReference type="EMBL" id="OCH93989.1"/>
    </source>
</evidence>
<evidence type="ECO:0000313" key="8">
    <source>
        <dbReference type="Proteomes" id="UP000250043"/>
    </source>
</evidence>
<dbReference type="InterPro" id="IPR017853">
    <property type="entry name" value="GH"/>
</dbReference>
<keyword evidence="3 4" id="KW-0326">Glycosidase</keyword>